<sequence>MLNTLATMQVRNGQYEGSDIQGWADSVLSHASDGIRQVLFNLVDMVDPQSNIFSGKSLFEIYHEQLKGDLKRYTEKMPQKVAQVYGLIGGGYNAWIVALRINGRGREIAAKVQEAKRKLDSVQQNLQKYITYGEFS</sequence>
<dbReference type="RefSeq" id="XP_035689869.1">
    <property type="nucleotide sequence ID" value="XM_035833976.1"/>
</dbReference>
<keyword evidence="2" id="KW-1185">Reference proteome</keyword>
<dbReference type="GeneID" id="118425151"/>
<organism evidence="2 3">
    <name type="scientific">Branchiostoma floridae</name>
    <name type="common">Florida lancelet</name>
    <name type="synonym">Amphioxus</name>
    <dbReference type="NCBI Taxonomy" id="7739"/>
    <lineage>
        <taxon>Eukaryota</taxon>
        <taxon>Metazoa</taxon>
        <taxon>Chordata</taxon>
        <taxon>Cephalochordata</taxon>
        <taxon>Leptocardii</taxon>
        <taxon>Amphioxiformes</taxon>
        <taxon>Branchiostomatidae</taxon>
        <taxon>Branchiostoma</taxon>
    </lineage>
</organism>
<dbReference type="KEGG" id="bfo:118425151"/>
<evidence type="ECO:0000256" key="1">
    <source>
        <dbReference type="SAM" id="Coils"/>
    </source>
</evidence>
<dbReference type="AlphaFoldDB" id="A0A9J7N4X2"/>
<dbReference type="Proteomes" id="UP000001554">
    <property type="component" value="Chromosome 10"/>
</dbReference>
<evidence type="ECO:0000313" key="3">
    <source>
        <dbReference type="RefSeq" id="XP_035689869.1"/>
    </source>
</evidence>
<name>A0A9J7N4X2_BRAFL</name>
<keyword evidence="1" id="KW-0175">Coiled coil</keyword>
<dbReference type="OrthoDB" id="8950604at2759"/>
<proteinExistence type="predicted"/>
<feature type="coiled-coil region" evidence="1">
    <location>
        <begin position="105"/>
        <end position="132"/>
    </location>
</feature>
<reference evidence="3" key="2">
    <citation type="submission" date="2025-08" db="UniProtKB">
        <authorList>
            <consortium name="RefSeq"/>
        </authorList>
    </citation>
    <scope>IDENTIFICATION</scope>
    <source>
        <strain evidence="3">S238N-H82</strain>
        <tissue evidence="3">Testes</tissue>
    </source>
</reference>
<protein>
    <submittedName>
        <fullName evidence="3">Uncharacterized protein LOC118425151</fullName>
    </submittedName>
</protein>
<evidence type="ECO:0000313" key="2">
    <source>
        <dbReference type="Proteomes" id="UP000001554"/>
    </source>
</evidence>
<accession>A0A9J7N4X2</accession>
<gene>
    <name evidence="3" type="primary">LOC118425151</name>
</gene>
<reference evidence="2" key="1">
    <citation type="journal article" date="2020" name="Nat. Ecol. Evol.">
        <title>Deeply conserved synteny resolves early events in vertebrate evolution.</title>
        <authorList>
            <person name="Simakov O."/>
            <person name="Marletaz F."/>
            <person name="Yue J.X."/>
            <person name="O'Connell B."/>
            <person name="Jenkins J."/>
            <person name="Brandt A."/>
            <person name="Calef R."/>
            <person name="Tung C.H."/>
            <person name="Huang T.K."/>
            <person name="Schmutz J."/>
            <person name="Satoh N."/>
            <person name="Yu J.K."/>
            <person name="Putnam N.H."/>
            <person name="Green R.E."/>
            <person name="Rokhsar D.S."/>
        </authorList>
    </citation>
    <scope>NUCLEOTIDE SEQUENCE [LARGE SCALE GENOMIC DNA]</scope>
    <source>
        <strain evidence="2">S238N-H82</strain>
    </source>
</reference>